<dbReference type="EMBL" id="CP000747">
    <property type="protein sequence ID" value="ACG79009.1"/>
    <property type="molecule type" value="Genomic_DNA"/>
</dbReference>
<dbReference type="KEGG" id="pzu:PHZ_c2600"/>
<keyword evidence="2" id="KW-0282">Flagellum</keyword>
<dbReference type="Gene3D" id="3.40.630.30">
    <property type="match status" value="1"/>
</dbReference>
<keyword evidence="2" id="KW-0969">Cilium</keyword>
<gene>
    <name evidence="2" type="primary">flmH</name>
    <name evidence="2" type="ordered locus">PHZ_c2600</name>
</gene>
<accession>B4RH61</accession>
<dbReference type="HOGENOM" id="CLU_013985_3_2_5"/>
<dbReference type="InterPro" id="IPR020036">
    <property type="entry name" value="PseH"/>
</dbReference>
<evidence type="ECO:0000313" key="2">
    <source>
        <dbReference type="EMBL" id="ACG79009.1"/>
    </source>
</evidence>
<dbReference type="GO" id="GO:0016747">
    <property type="term" value="F:acyltransferase activity, transferring groups other than amino-acyl groups"/>
    <property type="evidence" value="ECO:0007669"/>
    <property type="project" value="InterPro"/>
</dbReference>
<keyword evidence="3" id="KW-1185">Reference proteome</keyword>
<dbReference type="PANTHER" id="PTHR43415:SF3">
    <property type="entry name" value="GNAT-FAMILY ACETYLTRANSFERASE"/>
    <property type="match status" value="1"/>
</dbReference>
<dbReference type="NCBIfam" id="TIGR03585">
    <property type="entry name" value="PseH"/>
    <property type="match status" value="1"/>
</dbReference>
<dbReference type="InterPro" id="IPR016181">
    <property type="entry name" value="Acyl_CoA_acyltransferase"/>
</dbReference>
<evidence type="ECO:0000259" key="1">
    <source>
        <dbReference type="PROSITE" id="PS51186"/>
    </source>
</evidence>
<dbReference type="SUPFAM" id="SSF55729">
    <property type="entry name" value="Acyl-CoA N-acyltransferases (Nat)"/>
    <property type="match status" value="1"/>
</dbReference>
<proteinExistence type="predicted"/>
<organism evidence="2 3">
    <name type="scientific">Phenylobacterium zucineum (strain HLK1)</name>
    <dbReference type="NCBI Taxonomy" id="450851"/>
    <lineage>
        <taxon>Bacteria</taxon>
        <taxon>Pseudomonadati</taxon>
        <taxon>Pseudomonadota</taxon>
        <taxon>Alphaproteobacteria</taxon>
        <taxon>Caulobacterales</taxon>
        <taxon>Caulobacteraceae</taxon>
        <taxon>Phenylobacterium</taxon>
    </lineage>
</organism>
<dbReference type="AlphaFoldDB" id="B4RH61"/>
<keyword evidence="2" id="KW-0966">Cell projection</keyword>
<dbReference type="Proteomes" id="UP000001868">
    <property type="component" value="Chromosome"/>
</dbReference>
<dbReference type="PROSITE" id="PS51186">
    <property type="entry name" value="GNAT"/>
    <property type="match status" value="1"/>
</dbReference>
<sequence>MSVRLRKVEHEDSARLLEWRNSPDVSAFMYTDHRIGQAEHDRWFAAALTAEDRRYWIIEMDGRPVGLANLTRIDPIVRRCDWAYYLADPSTRGRGVGAQVEYIVLRHVFETMNFNKLWCEVLKENEAVWKLHESFGFRREAEYREHVCKGGRFQDVVGLGMLKADWAGARPAVEARLREKGIDPAALPDAP</sequence>
<dbReference type="InterPro" id="IPR000182">
    <property type="entry name" value="GNAT_dom"/>
</dbReference>
<feature type="domain" description="N-acetyltransferase" evidence="1">
    <location>
        <begin position="3"/>
        <end position="166"/>
    </location>
</feature>
<dbReference type="OrthoDB" id="5358891at2"/>
<dbReference type="PANTHER" id="PTHR43415">
    <property type="entry name" value="SPERMIDINE N(1)-ACETYLTRANSFERASE"/>
    <property type="match status" value="1"/>
</dbReference>
<dbReference type="RefSeq" id="WP_012523147.1">
    <property type="nucleotide sequence ID" value="NC_011144.1"/>
</dbReference>
<dbReference type="STRING" id="450851.PHZ_c2600"/>
<name>B4RH61_PHEZH</name>
<protein>
    <submittedName>
        <fullName evidence="2">Flagellin modification protein FlmH</fullName>
    </submittedName>
</protein>
<evidence type="ECO:0000313" key="3">
    <source>
        <dbReference type="Proteomes" id="UP000001868"/>
    </source>
</evidence>
<reference evidence="2 3" key="1">
    <citation type="journal article" date="2008" name="BMC Genomics">
        <title>Complete genome of Phenylobacterium zucineum - a novel facultative intracellular bacterium isolated from human erythroleukemia cell line K562.</title>
        <authorList>
            <person name="Luo Y."/>
            <person name="Xu X."/>
            <person name="Ding Z."/>
            <person name="Liu Z."/>
            <person name="Zhang B."/>
            <person name="Yan Z."/>
            <person name="Sun J."/>
            <person name="Hu S."/>
            <person name="Hu X."/>
        </authorList>
    </citation>
    <scope>NUCLEOTIDE SEQUENCE [LARGE SCALE GENOMIC DNA]</scope>
    <source>
        <strain evidence="2 3">HLK1</strain>
    </source>
</reference>
<dbReference type="eggNOG" id="COG1670">
    <property type="taxonomic scope" value="Bacteria"/>
</dbReference>
<dbReference type="Pfam" id="PF13302">
    <property type="entry name" value="Acetyltransf_3"/>
    <property type="match status" value="1"/>
</dbReference>